<name>A0A1B9C288_TETTS</name>
<accession>A0A1B9C288</accession>
<feature type="coiled-coil region" evidence="1">
    <location>
        <begin position="52"/>
        <end position="79"/>
    </location>
</feature>
<sequence length="112" mass="12824">MCPCYNTILSKIQSQQEFDIYQKNILKQKLLADNTILQRTIAQTDADKNQMLAEKDNNLAQKDEKIKKLLALISQYQSQCASNNIQDNEVTPLSQNQAVYSQSDAEENQEQI</sequence>
<gene>
    <name evidence="2" type="ORF">TTHMIC_00047</name>
</gene>
<keyword evidence="1" id="KW-0175">Coiled coil</keyword>
<evidence type="ECO:0000313" key="2">
    <source>
        <dbReference type="EMBL" id="OCB07021.1"/>
    </source>
</evidence>
<dbReference type="AlphaFoldDB" id="A0A1B9C288"/>
<proteinExistence type="predicted"/>
<dbReference type="EMBL" id="JH660232">
    <property type="protein sequence ID" value="OCB07021.1"/>
    <property type="molecule type" value="Genomic_DNA"/>
</dbReference>
<dbReference type="Proteomes" id="UP000242602">
    <property type="component" value="Unassembled WGS sequence"/>
</dbReference>
<protein>
    <submittedName>
        <fullName evidence="2">Uncharacterized protein</fullName>
    </submittedName>
</protein>
<reference evidence="2" key="2">
    <citation type="submission" date="2016-07" db="EMBL/GenBank/DDBJ databases">
        <authorList>
            <person name="Coyne R.S."/>
            <person name="Hamilton E.P."/>
            <person name="Orias E."/>
            <person name="Russ C."/>
            <person name="Kapusta A."/>
            <person name="Bidwell S.L."/>
            <person name="Krishnakumar V."/>
            <person name="Zafar N."/>
            <person name="Tang H."/>
            <person name="Hadjithomas M."/>
        </authorList>
    </citation>
    <scope>NUCLEOTIDE SEQUENCE [LARGE SCALE GENOMIC DNA]</scope>
    <source>
        <strain evidence="2">SB210</strain>
    </source>
</reference>
<evidence type="ECO:0000256" key="1">
    <source>
        <dbReference type="SAM" id="Coils"/>
    </source>
</evidence>
<organism evidence="2">
    <name type="scientific">Tetrahymena thermophila (strain SB210)</name>
    <dbReference type="NCBI Taxonomy" id="312017"/>
    <lineage>
        <taxon>Eukaryota</taxon>
        <taxon>Sar</taxon>
        <taxon>Alveolata</taxon>
        <taxon>Ciliophora</taxon>
        <taxon>Intramacronucleata</taxon>
        <taxon>Oligohymenophorea</taxon>
        <taxon>Hymenostomatida</taxon>
        <taxon>Tetrahymenina</taxon>
        <taxon>Tetrahymenidae</taxon>
        <taxon>Tetrahymena</taxon>
    </lineage>
</organism>
<reference evidence="2" key="1">
    <citation type="submission" date="2011-11" db="EMBL/GenBank/DDBJ databases">
        <title>The Genome Sequence of Tetrahymena thermophila SB210.</title>
        <authorList>
            <consortium name="The Broad Institute Genome Sequencing Platform"/>
            <person name="Russ C."/>
            <person name="Coyne R.S."/>
            <person name="Orias E."/>
            <person name="Taverna S.D."/>
            <person name="Papazyan R."/>
            <person name="Young S.K."/>
            <person name="Zeng Q."/>
            <person name="Gargeya S."/>
            <person name="Fitzgerald M."/>
            <person name="Haas B."/>
            <person name="Abouelleil A."/>
            <person name="Alvarado L."/>
            <person name="Arachchi H.M."/>
            <person name="Berlin A."/>
            <person name="Brown A."/>
            <person name="Chapman S.B."/>
            <person name="Chen Z."/>
            <person name="Dunbar C."/>
            <person name="Freedman E."/>
            <person name="Gearin G."/>
            <person name="Goldberg J."/>
            <person name="Griggs A."/>
            <person name="Gujja S."/>
            <person name="Heiman D."/>
            <person name="Howarth C."/>
            <person name="Lui A."/>
            <person name="MacDonald P.J.P."/>
            <person name="Montmayeur A."/>
            <person name="Murphy C."/>
            <person name="Neiman D."/>
            <person name="Pearson M."/>
            <person name="Priest M."/>
            <person name="Roberts A."/>
            <person name="Saif S."/>
            <person name="Shea T."/>
            <person name="Sisk P."/>
            <person name="Stolte C."/>
            <person name="Sykes S."/>
            <person name="Wortman J."/>
            <person name="Nusbaum C."/>
            <person name="Birren B."/>
        </authorList>
    </citation>
    <scope>NUCLEOTIDE SEQUENCE [LARGE SCALE GENOMIC DNA]</scope>
    <source>
        <strain evidence="2">SB210</strain>
    </source>
</reference>